<dbReference type="EMBL" id="CP000245">
    <property type="protein sequence ID" value="AEG94671.1"/>
    <property type="molecule type" value="Genomic_DNA"/>
</dbReference>
<protein>
    <submittedName>
        <fullName evidence="5">Transcriptional regulator, AraC family-like protein</fullName>
    </submittedName>
</protein>
<dbReference type="eggNOG" id="COG2207">
    <property type="taxonomic scope" value="Bacteria"/>
</dbReference>
<name>F5Y0S7_RAMTT</name>
<dbReference type="AlphaFoldDB" id="F5Y0S7"/>
<feature type="domain" description="HTH araC/xylS-type" evidence="4">
    <location>
        <begin position="208"/>
        <end position="306"/>
    </location>
</feature>
<dbReference type="GO" id="GO:0000976">
    <property type="term" value="F:transcription cis-regulatory region binding"/>
    <property type="evidence" value="ECO:0007669"/>
    <property type="project" value="TreeGrafter"/>
</dbReference>
<evidence type="ECO:0000256" key="2">
    <source>
        <dbReference type="ARBA" id="ARBA00023125"/>
    </source>
</evidence>
<keyword evidence="1" id="KW-0805">Transcription regulation</keyword>
<evidence type="ECO:0000256" key="1">
    <source>
        <dbReference type="ARBA" id="ARBA00023015"/>
    </source>
</evidence>
<evidence type="ECO:0000259" key="4">
    <source>
        <dbReference type="PROSITE" id="PS01124"/>
    </source>
</evidence>
<proteinExistence type="predicted"/>
<dbReference type="HOGENOM" id="CLU_047522_1_2_4"/>
<organism evidence="5 6">
    <name type="scientific">Ramlibacter tataouinensis (strain ATCC BAA-407 / DSM 14655 / LMG 21543 / TTB310)</name>
    <dbReference type="NCBI Taxonomy" id="365046"/>
    <lineage>
        <taxon>Bacteria</taxon>
        <taxon>Pseudomonadati</taxon>
        <taxon>Pseudomonadota</taxon>
        <taxon>Betaproteobacteria</taxon>
        <taxon>Burkholderiales</taxon>
        <taxon>Comamonadaceae</taxon>
        <taxon>Ramlibacter</taxon>
    </lineage>
</organism>
<reference evidence="5 6" key="2">
    <citation type="journal article" date="2011" name="PLoS ONE">
        <title>The Cyst-Dividing Bacterium Ramlibacter tataouinensis TTB310 Genome Reveals a Well-Stocked Toolbox for Adaptation to a Desert Environment.</title>
        <authorList>
            <person name="De Luca G."/>
            <person name="Barakat M."/>
            <person name="Ortet P."/>
            <person name="Fochesato S."/>
            <person name="Jourlin-Castelli C."/>
            <person name="Ansaldi M."/>
            <person name="Py B."/>
            <person name="Fichant G."/>
            <person name="Coutinho P.M."/>
            <person name="Voulhoux R."/>
            <person name="Bastien O."/>
            <person name="Marechal E."/>
            <person name="Henrissat B."/>
            <person name="Quentin Y."/>
            <person name="Noirot P."/>
            <person name="Filloux A."/>
            <person name="Mejean V."/>
            <person name="Dubow M.S."/>
            <person name="Barras F."/>
            <person name="Barbe V."/>
            <person name="Weissenbach J."/>
            <person name="Mihalcescu I."/>
            <person name="Vermeglio A."/>
            <person name="Achouak W."/>
            <person name="Heulin T."/>
        </authorList>
    </citation>
    <scope>NUCLEOTIDE SEQUENCE [LARGE SCALE GENOMIC DNA]</scope>
    <source>
        <strain evidence="6">ATCC BAA-407 / DSM 14655 / LMG 21543 / TTB310</strain>
    </source>
</reference>
<sequence length="322" mass="34692">MLAAHGLPEDLSDEEMLLPARQIGRLLEASAKSLRCPDFGLRLAQLQDIRILGPIAIAIENARTVKEALDVVSKYMFVHHDGMSISTVPHRDGPGRIELCYGFRAGPQAAARQAIDLVLGGGHRILGLLGGENYLLHEVHLPYAPIAPPASYQRSFGVPVLFRQNKAALVVSGALLNAPLPHANESLRGMATDYLQKHFGAGRDGLIARVRLAIVSGLENSDASLAKVASLLALQPRTLQRRLADAGESFEAMRDDAMREAAWTYLRSSDMALSDIAARLGLSQQSALARSCKRWFGDTPLAVRRGALQAESPALSGSRARG</sequence>
<accession>F5Y0S7</accession>
<dbReference type="PANTHER" id="PTHR47894:SF4">
    <property type="entry name" value="HTH-TYPE TRANSCRIPTIONAL REGULATOR GADX"/>
    <property type="match status" value="1"/>
</dbReference>
<dbReference type="InterPro" id="IPR018060">
    <property type="entry name" value="HTH_AraC"/>
</dbReference>
<dbReference type="STRING" id="365046.Rta_35580"/>
<dbReference type="Gene3D" id="1.10.10.60">
    <property type="entry name" value="Homeodomain-like"/>
    <property type="match status" value="1"/>
</dbReference>
<dbReference type="SUPFAM" id="SSF46689">
    <property type="entry name" value="Homeodomain-like"/>
    <property type="match status" value="1"/>
</dbReference>
<keyword evidence="2" id="KW-0238">DNA-binding</keyword>
<dbReference type="SMART" id="SM00342">
    <property type="entry name" value="HTH_ARAC"/>
    <property type="match status" value="1"/>
</dbReference>
<dbReference type="GO" id="GO:0003700">
    <property type="term" value="F:DNA-binding transcription factor activity"/>
    <property type="evidence" value="ECO:0007669"/>
    <property type="project" value="InterPro"/>
</dbReference>
<dbReference type="PROSITE" id="PS01124">
    <property type="entry name" value="HTH_ARAC_FAMILY_2"/>
    <property type="match status" value="1"/>
</dbReference>
<dbReference type="PANTHER" id="PTHR47894">
    <property type="entry name" value="HTH-TYPE TRANSCRIPTIONAL REGULATOR GADX"/>
    <property type="match status" value="1"/>
</dbReference>
<evidence type="ECO:0000313" key="5">
    <source>
        <dbReference type="EMBL" id="AEG94671.1"/>
    </source>
</evidence>
<dbReference type="Pfam" id="PF12625">
    <property type="entry name" value="Arabinose_bd"/>
    <property type="match status" value="1"/>
</dbReference>
<evidence type="ECO:0000256" key="3">
    <source>
        <dbReference type="ARBA" id="ARBA00023163"/>
    </source>
</evidence>
<keyword evidence="6" id="KW-1185">Reference proteome</keyword>
<evidence type="ECO:0000313" key="6">
    <source>
        <dbReference type="Proteomes" id="UP000008385"/>
    </source>
</evidence>
<dbReference type="GO" id="GO:0005829">
    <property type="term" value="C:cytosol"/>
    <property type="evidence" value="ECO:0007669"/>
    <property type="project" value="TreeGrafter"/>
</dbReference>
<dbReference type="KEGG" id="rta:Rta_35580"/>
<dbReference type="Proteomes" id="UP000008385">
    <property type="component" value="Chromosome"/>
</dbReference>
<gene>
    <name evidence="5" type="ordered locus">Rta_35580</name>
</gene>
<keyword evidence="3" id="KW-0804">Transcription</keyword>
<dbReference type="InterPro" id="IPR032687">
    <property type="entry name" value="AraC-type_N"/>
</dbReference>
<reference evidence="6" key="1">
    <citation type="submission" date="2006-01" db="EMBL/GenBank/DDBJ databases">
        <title>Genome of the cyst-dividing bacterium Ramlibacter tataouinensis.</title>
        <authorList>
            <person name="Barakat M."/>
            <person name="Ortet P."/>
            <person name="De Luca G."/>
            <person name="Jourlin-Castelli C."/>
            <person name="Ansaldi M."/>
            <person name="Py B."/>
            <person name="Fichant G."/>
            <person name="Coutinho P."/>
            <person name="Voulhoux R."/>
            <person name="Bastien O."/>
            <person name="Roy S."/>
            <person name="Marechal E."/>
            <person name="Henrissat B."/>
            <person name="Quentin Y."/>
            <person name="Noirot P."/>
            <person name="Filloux A."/>
            <person name="Mejean V."/>
            <person name="DuBow M."/>
            <person name="Barras F."/>
            <person name="Heulin T."/>
        </authorList>
    </citation>
    <scope>NUCLEOTIDE SEQUENCE [LARGE SCALE GENOMIC DNA]</scope>
    <source>
        <strain evidence="6">ATCC BAA-407 / DSM 14655 / LMG 21543 / TTB310</strain>
    </source>
</reference>
<dbReference type="Pfam" id="PF12833">
    <property type="entry name" value="HTH_18"/>
    <property type="match status" value="1"/>
</dbReference>
<dbReference type="InterPro" id="IPR009057">
    <property type="entry name" value="Homeodomain-like_sf"/>
</dbReference>